<dbReference type="RefSeq" id="WP_013130390.1">
    <property type="nucleotide sequence ID" value="NC_014165.1"/>
</dbReference>
<gene>
    <name evidence="1" type="ordered locus">Tbis_0124</name>
</gene>
<reference evidence="1 2" key="1">
    <citation type="submission" date="2010-01" db="EMBL/GenBank/DDBJ databases">
        <title>The complete genome of Thermobispora bispora DSM 43833.</title>
        <authorList>
            <consortium name="US DOE Joint Genome Institute (JGI-PGF)"/>
            <person name="Lucas S."/>
            <person name="Copeland A."/>
            <person name="Lapidus A."/>
            <person name="Glavina del Rio T."/>
            <person name="Dalin E."/>
            <person name="Tice H."/>
            <person name="Bruce D."/>
            <person name="Goodwin L."/>
            <person name="Pitluck S."/>
            <person name="Kyrpides N."/>
            <person name="Mavromatis K."/>
            <person name="Ivanova N."/>
            <person name="Mikhailova N."/>
            <person name="Chertkov O."/>
            <person name="Brettin T."/>
            <person name="Detter J.C."/>
            <person name="Han C."/>
            <person name="Larimer F."/>
            <person name="Land M."/>
            <person name="Hauser L."/>
            <person name="Markowitz V."/>
            <person name="Cheng J.-F."/>
            <person name="Hugenholtz P."/>
            <person name="Woyke T."/>
            <person name="Wu D."/>
            <person name="Jando M."/>
            <person name="Schneider S."/>
            <person name="Klenk H.-P."/>
            <person name="Eisen J.A."/>
        </authorList>
    </citation>
    <scope>NUCLEOTIDE SEQUENCE [LARGE SCALE GENOMIC DNA]</scope>
    <source>
        <strain evidence="2">ATCC 19993 / DSM 43833 / CBS 139.67 / JCM 10125 / KCTC 9307 / NBRC 14880 / R51</strain>
    </source>
</reference>
<dbReference type="HOGENOM" id="CLU_194674_0_0_11"/>
<dbReference type="AlphaFoldDB" id="D6Y2P6"/>
<dbReference type="STRING" id="469371.Tbis_0124"/>
<dbReference type="Proteomes" id="UP000006640">
    <property type="component" value="Chromosome"/>
</dbReference>
<keyword evidence="2" id="KW-1185">Reference proteome</keyword>
<sequence>MTHDEAAAVAPGWRIWRSDAGRWWATRIRPFTAAAEAAGAARTVDGDDLAELCRAIAEQERLAALAQRP</sequence>
<name>D6Y2P6_THEBD</name>
<organism evidence="1 2">
    <name type="scientific">Thermobispora bispora (strain ATCC 19993 / DSM 43833 / CBS 139.67 / JCM 10125 / KCTC 9307 / NBRC 14880 / R51)</name>
    <dbReference type="NCBI Taxonomy" id="469371"/>
    <lineage>
        <taxon>Bacteria</taxon>
        <taxon>Bacillati</taxon>
        <taxon>Actinomycetota</taxon>
        <taxon>Actinomycetes</taxon>
        <taxon>Streptosporangiales</taxon>
        <taxon>Streptosporangiaceae</taxon>
        <taxon>Thermobispora</taxon>
    </lineage>
</organism>
<dbReference type="KEGG" id="tbi:Tbis_0124"/>
<proteinExistence type="predicted"/>
<dbReference type="EMBL" id="CP001874">
    <property type="protein sequence ID" value="ADG86857.1"/>
    <property type="molecule type" value="Genomic_DNA"/>
</dbReference>
<accession>D6Y2P6</accession>
<evidence type="ECO:0000313" key="2">
    <source>
        <dbReference type="Proteomes" id="UP000006640"/>
    </source>
</evidence>
<protein>
    <submittedName>
        <fullName evidence="1">Uncharacterized protein</fullName>
    </submittedName>
</protein>
<dbReference type="eggNOG" id="ENOG50313QU">
    <property type="taxonomic scope" value="Bacteria"/>
</dbReference>
<evidence type="ECO:0000313" key="1">
    <source>
        <dbReference type="EMBL" id="ADG86857.1"/>
    </source>
</evidence>